<sequence length="332" mass="37198">MGHVRSYNTGVLMGNWWEERIRQNEEIKREISDMEKINILKKITSDLSTYEPPKCFYGQSDGVLRNGSSVVVINPGPTPYYIKIGVSSSRAPSLLSMGLKNEQYLSTLGNQNTQVTLSRVLNSDSLNVVASHMLQPAARNVFTVESCRQYPEGYAICYGQPIVLVLEPTDQSIKDGEPPKTRLYLASDLKRVEDTSLSDGEQDVYLELNQPSFSAQWSLEAADPKFRCELEGTPVKLNERLLIRHIRTNQVLALKPQTIIRNAFGPELGVSVKTQLDPHKVERDVNVWLLASTMQPLVHSRLETLTNTESSSASNVPNTMPETEITGQEVDY</sequence>
<dbReference type="PANTHER" id="PTHR24274">
    <property type="entry name" value="CILIA- AND FLAGELLA-ASSOCIATED PROTEIN 161"/>
    <property type="match status" value="1"/>
</dbReference>
<name>A0A4E0R8Q6_FASHE</name>
<accession>A0A4E0R8Q6</accession>
<feature type="region of interest" description="Disordered" evidence="1">
    <location>
        <begin position="306"/>
        <end position="332"/>
    </location>
</feature>
<evidence type="ECO:0000313" key="2">
    <source>
        <dbReference type="EMBL" id="THD22211.1"/>
    </source>
</evidence>
<protein>
    <submittedName>
        <fullName evidence="2">Uncharacterized protein</fullName>
    </submittedName>
</protein>
<dbReference type="EMBL" id="JXXN02002915">
    <property type="protein sequence ID" value="THD22211.1"/>
    <property type="molecule type" value="Genomic_DNA"/>
</dbReference>
<dbReference type="Proteomes" id="UP000230066">
    <property type="component" value="Unassembled WGS sequence"/>
</dbReference>
<gene>
    <name evidence="2" type="ORF">D915_007087</name>
</gene>
<dbReference type="InterPro" id="IPR055325">
    <property type="entry name" value="CF161"/>
</dbReference>
<reference evidence="2" key="1">
    <citation type="submission" date="2019-03" db="EMBL/GenBank/DDBJ databases">
        <title>Improved annotation for the trematode Fasciola hepatica.</title>
        <authorList>
            <person name="Choi Y.-J."/>
            <person name="Martin J."/>
            <person name="Mitreva M."/>
        </authorList>
    </citation>
    <scope>NUCLEOTIDE SEQUENCE [LARGE SCALE GENOMIC DNA]</scope>
</reference>
<evidence type="ECO:0000313" key="3">
    <source>
        <dbReference type="Proteomes" id="UP000230066"/>
    </source>
</evidence>
<organism evidence="2 3">
    <name type="scientific">Fasciola hepatica</name>
    <name type="common">Liver fluke</name>
    <dbReference type="NCBI Taxonomy" id="6192"/>
    <lineage>
        <taxon>Eukaryota</taxon>
        <taxon>Metazoa</taxon>
        <taxon>Spiralia</taxon>
        <taxon>Lophotrochozoa</taxon>
        <taxon>Platyhelminthes</taxon>
        <taxon>Trematoda</taxon>
        <taxon>Digenea</taxon>
        <taxon>Plagiorchiida</taxon>
        <taxon>Echinostomata</taxon>
        <taxon>Echinostomatoidea</taxon>
        <taxon>Fasciolidae</taxon>
        <taxon>Fasciola</taxon>
    </lineage>
</organism>
<proteinExistence type="predicted"/>
<comment type="caution">
    <text evidence="2">The sequence shown here is derived from an EMBL/GenBank/DDBJ whole genome shotgun (WGS) entry which is preliminary data.</text>
</comment>
<keyword evidence="3" id="KW-1185">Reference proteome</keyword>
<dbReference type="GO" id="GO:0031514">
    <property type="term" value="C:motile cilium"/>
    <property type="evidence" value="ECO:0007669"/>
    <property type="project" value="TreeGrafter"/>
</dbReference>
<dbReference type="AlphaFoldDB" id="A0A4E0R8Q6"/>
<dbReference type="GO" id="GO:0060271">
    <property type="term" value="P:cilium assembly"/>
    <property type="evidence" value="ECO:0007669"/>
    <property type="project" value="TreeGrafter"/>
</dbReference>
<dbReference type="PANTHER" id="PTHR24274:SF1">
    <property type="entry name" value="CILIA- AND FLAGELLA-ASSOCIATED PROTEIN 161"/>
    <property type="match status" value="1"/>
</dbReference>
<evidence type="ECO:0000256" key="1">
    <source>
        <dbReference type="SAM" id="MobiDB-lite"/>
    </source>
</evidence>
<dbReference type="Pfam" id="PF24569">
    <property type="entry name" value="CFAP161"/>
    <property type="match status" value="1"/>
</dbReference>
<feature type="compositionally biased region" description="Polar residues" evidence="1">
    <location>
        <begin position="306"/>
        <end position="321"/>
    </location>
</feature>